<sequence>MNPNKPLMKLKDAENSGIILNSEIAPVLSIEYHREMEDFWPIIYKNYKADIAHWTGKECYNLSSRTLDPNTKVPTYPFYSFFYYVDDLSKDMLDHLILNELAGQIILRKEYLDEDIVEFIPVQKPDQMPDEVPPHFHGELTGNVYIRCRTRFQEIVRAHQQTHAPGERRGRRTGGNRGGRNGGGHE</sequence>
<evidence type="ECO:0000313" key="3">
    <source>
        <dbReference type="WBParaSite" id="scaffold6793_cov348.g11270"/>
    </source>
</evidence>
<organism evidence="2 3">
    <name type="scientific">Meloidogyne javanica</name>
    <name type="common">Root-knot nematode worm</name>
    <dbReference type="NCBI Taxonomy" id="6303"/>
    <lineage>
        <taxon>Eukaryota</taxon>
        <taxon>Metazoa</taxon>
        <taxon>Ecdysozoa</taxon>
        <taxon>Nematoda</taxon>
        <taxon>Chromadorea</taxon>
        <taxon>Rhabditida</taxon>
        <taxon>Tylenchina</taxon>
        <taxon>Tylenchomorpha</taxon>
        <taxon>Tylenchoidea</taxon>
        <taxon>Meloidogynidae</taxon>
        <taxon>Meloidogyninae</taxon>
        <taxon>Meloidogyne</taxon>
        <taxon>Meloidogyne incognita group</taxon>
    </lineage>
</organism>
<accession>A0A915N3H3</accession>
<name>A0A915N3H3_MELJA</name>
<protein>
    <submittedName>
        <fullName evidence="3">Uncharacterized protein</fullName>
    </submittedName>
</protein>
<proteinExistence type="predicted"/>
<evidence type="ECO:0000313" key="2">
    <source>
        <dbReference type="Proteomes" id="UP000887561"/>
    </source>
</evidence>
<keyword evidence="2" id="KW-1185">Reference proteome</keyword>
<reference evidence="3" key="1">
    <citation type="submission" date="2022-11" db="UniProtKB">
        <authorList>
            <consortium name="WormBaseParasite"/>
        </authorList>
    </citation>
    <scope>IDENTIFICATION</scope>
</reference>
<feature type="region of interest" description="Disordered" evidence="1">
    <location>
        <begin position="158"/>
        <end position="186"/>
    </location>
</feature>
<evidence type="ECO:0000256" key="1">
    <source>
        <dbReference type="SAM" id="MobiDB-lite"/>
    </source>
</evidence>
<dbReference type="AlphaFoldDB" id="A0A915N3H3"/>
<dbReference type="WBParaSite" id="scaffold6793_cov348.g11270">
    <property type="protein sequence ID" value="scaffold6793_cov348.g11270"/>
    <property type="gene ID" value="scaffold6793_cov348.g11270"/>
</dbReference>
<dbReference type="Proteomes" id="UP000887561">
    <property type="component" value="Unplaced"/>
</dbReference>
<feature type="compositionally biased region" description="Gly residues" evidence="1">
    <location>
        <begin position="175"/>
        <end position="186"/>
    </location>
</feature>